<feature type="domain" description="SCP" evidence="3">
    <location>
        <begin position="138"/>
        <end position="253"/>
    </location>
</feature>
<dbReference type="OrthoDB" id="8611574at2"/>
<feature type="chain" id="PRO_5039719567" evidence="2">
    <location>
        <begin position="32"/>
        <end position="257"/>
    </location>
</feature>
<dbReference type="EMBL" id="QGGR01000009">
    <property type="protein sequence ID" value="PWK46436.1"/>
    <property type="molecule type" value="Genomic_DNA"/>
</dbReference>
<dbReference type="AlphaFoldDB" id="A0A316FFG4"/>
<keyword evidence="2" id="KW-0732">Signal</keyword>
<comment type="caution">
    <text evidence="4">The sequence shown here is derived from an EMBL/GenBank/DDBJ whole genome shotgun (WGS) entry which is preliminary data.</text>
</comment>
<evidence type="ECO:0000313" key="5">
    <source>
        <dbReference type="Proteomes" id="UP000245697"/>
    </source>
</evidence>
<evidence type="ECO:0000256" key="2">
    <source>
        <dbReference type="SAM" id="SignalP"/>
    </source>
</evidence>
<evidence type="ECO:0000256" key="1">
    <source>
        <dbReference type="SAM" id="MobiDB-lite"/>
    </source>
</evidence>
<reference evidence="4 5" key="1">
    <citation type="submission" date="2018-05" db="EMBL/GenBank/DDBJ databases">
        <title>Genomic Encyclopedia of Archaeal and Bacterial Type Strains, Phase II (KMG-II): from individual species to whole genera.</title>
        <authorList>
            <person name="Goeker M."/>
        </authorList>
    </citation>
    <scope>NUCLEOTIDE SEQUENCE [LARGE SCALE GENOMIC DNA]</scope>
    <source>
        <strain evidence="4 5">DSM 45184</strain>
    </source>
</reference>
<evidence type="ECO:0000313" key="4">
    <source>
        <dbReference type="EMBL" id="PWK46436.1"/>
    </source>
</evidence>
<name>A0A316FFG4_9ACTN</name>
<dbReference type="PANTHER" id="PTHR31157">
    <property type="entry name" value="SCP DOMAIN-CONTAINING PROTEIN"/>
    <property type="match status" value="1"/>
</dbReference>
<dbReference type="Gene3D" id="3.40.33.10">
    <property type="entry name" value="CAP"/>
    <property type="match status" value="1"/>
</dbReference>
<dbReference type="CDD" id="cd05379">
    <property type="entry name" value="CAP_bacterial"/>
    <property type="match status" value="1"/>
</dbReference>
<dbReference type="InterPro" id="IPR035940">
    <property type="entry name" value="CAP_sf"/>
</dbReference>
<dbReference type="InterPro" id="IPR014044">
    <property type="entry name" value="CAP_dom"/>
</dbReference>
<feature type="region of interest" description="Disordered" evidence="1">
    <location>
        <begin position="47"/>
        <end position="130"/>
    </location>
</feature>
<feature type="compositionally biased region" description="Polar residues" evidence="1">
    <location>
        <begin position="116"/>
        <end position="130"/>
    </location>
</feature>
<accession>A0A316FFG4</accession>
<feature type="compositionally biased region" description="Polar residues" evidence="1">
    <location>
        <begin position="94"/>
        <end position="107"/>
    </location>
</feature>
<feature type="compositionally biased region" description="Low complexity" evidence="1">
    <location>
        <begin position="74"/>
        <end position="93"/>
    </location>
</feature>
<dbReference type="PANTHER" id="PTHR31157:SF1">
    <property type="entry name" value="SCP DOMAIN-CONTAINING PROTEIN"/>
    <property type="match status" value="1"/>
</dbReference>
<protein>
    <submittedName>
        <fullName evidence="4">Uncharacterized protein YkwD</fullName>
    </submittedName>
</protein>
<keyword evidence="5" id="KW-1185">Reference proteome</keyword>
<dbReference type="Proteomes" id="UP000245697">
    <property type="component" value="Unassembled WGS sequence"/>
</dbReference>
<sequence>MPIPPNRRIRNTLTVVGALGLIAAGSASIVAGTASGDGEVRLTAAAPGAERTTATGAPAETVEALPDTSPTATPAVSKSAGPSVSASVVPPRSTLTTVRPSTQPTSSIKRRPRVSTPATSTPASDGTASSSVTAEVIRLVNIERQKAGCSGLSGESRLEAAAQKHSELQAAQNSMSHQLPGEASMGDRVTAEGYRWRGVAENVAAGYTSPASVMNGWMNSPGHKANILNCAYTEIGVGLAKSSSGTQYWTQNFATPA</sequence>
<proteinExistence type="predicted"/>
<organism evidence="4 5">
    <name type="scientific">Actinoplanes xinjiangensis</name>
    <dbReference type="NCBI Taxonomy" id="512350"/>
    <lineage>
        <taxon>Bacteria</taxon>
        <taxon>Bacillati</taxon>
        <taxon>Actinomycetota</taxon>
        <taxon>Actinomycetes</taxon>
        <taxon>Micromonosporales</taxon>
        <taxon>Micromonosporaceae</taxon>
        <taxon>Actinoplanes</taxon>
    </lineage>
</organism>
<feature type="signal peptide" evidence="2">
    <location>
        <begin position="1"/>
        <end position="31"/>
    </location>
</feature>
<dbReference type="SUPFAM" id="SSF55797">
    <property type="entry name" value="PR-1-like"/>
    <property type="match status" value="1"/>
</dbReference>
<dbReference type="RefSeq" id="WP_109594708.1">
    <property type="nucleotide sequence ID" value="NZ_BONA01000052.1"/>
</dbReference>
<gene>
    <name evidence="4" type="ORF">BC793_1091</name>
</gene>
<evidence type="ECO:0000259" key="3">
    <source>
        <dbReference type="Pfam" id="PF00188"/>
    </source>
</evidence>
<dbReference type="Pfam" id="PF00188">
    <property type="entry name" value="CAP"/>
    <property type="match status" value="1"/>
</dbReference>